<feature type="domain" description="HTH hxlR-type" evidence="5">
    <location>
        <begin position="23"/>
        <end position="127"/>
    </location>
</feature>
<evidence type="ECO:0000256" key="3">
    <source>
        <dbReference type="ARBA" id="ARBA00023163"/>
    </source>
</evidence>
<evidence type="ECO:0000256" key="1">
    <source>
        <dbReference type="ARBA" id="ARBA00023015"/>
    </source>
</evidence>
<dbReference type="Gene3D" id="1.10.10.10">
    <property type="entry name" value="Winged helix-like DNA-binding domain superfamily/Winged helix DNA-binding domain"/>
    <property type="match status" value="1"/>
</dbReference>
<reference evidence="6 7" key="1">
    <citation type="submission" date="2019-10" db="EMBL/GenBank/DDBJ databases">
        <title>Genome sequence of Azospirillum melinis.</title>
        <authorList>
            <person name="Ambrosini A."/>
            <person name="Sant'Anna F.H."/>
            <person name="Cassan F.D."/>
            <person name="Souza E.M."/>
            <person name="Passaglia L.M.P."/>
        </authorList>
    </citation>
    <scope>NUCLEOTIDE SEQUENCE [LARGE SCALE GENOMIC DNA]</scope>
    <source>
        <strain evidence="6 7">TMCY0552</strain>
    </source>
</reference>
<keyword evidence="3" id="KW-0804">Transcription</keyword>
<evidence type="ECO:0000256" key="4">
    <source>
        <dbReference type="SAM" id="MobiDB-lite"/>
    </source>
</evidence>
<sequence>MRKALPDPQIEARRRQPPPDTVDPAIEALVHDIIGKVADKWTMLILEALHEHGTLRFTQLGKVVGRISQKMLTQTVRQMERDGLVRRTVHPVIPPHVDYTLTPLGESLGAAFCGVWIWAETHHAEIERARASFAEREAAASGTPAILAQDILAPDTGKGPHPGPA</sequence>
<feature type="region of interest" description="Disordered" evidence="4">
    <location>
        <begin position="1"/>
        <end position="22"/>
    </location>
</feature>
<proteinExistence type="predicted"/>
<feature type="region of interest" description="Disordered" evidence="4">
    <location>
        <begin position="145"/>
        <end position="165"/>
    </location>
</feature>
<name>A0ABX2KCH8_9PROT</name>
<evidence type="ECO:0000256" key="2">
    <source>
        <dbReference type="ARBA" id="ARBA00023125"/>
    </source>
</evidence>
<dbReference type="InterPro" id="IPR002577">
    <property type="entry name" value="HTH_HxlR"/>
</dbReference>
<dbReference type="Pfam" id="PF01638">
    <property type="entry name" value="HxlR"/>
    <property type="match status" value="1"/>
</dbReference>
<evidence type="ECO:0000313" key="7">
    <source>
        <dbReference type="Proteomes" id="UP000605086"/>
    </source>
</evidence>
<evidence type="ECO:0000313" key="6">
    <source>
        <dbReference type="EMBL" id="NUB00889.1"/>
    </source>
</evidence>
<dbReference type="PANTHER" id="PTHR33204:SF39">
    <property type="entry name" value="TRANSCRIPTIONAL REGULATORY PROTEIN"/>
    <property type="match status" value="1"/>
</dbReference>
<dbReference type="SUPFAM" id="SSF46785">
    <property type="entry name" value="Winged helix' DNA-binding domain"/>
    <property type="match status" value="1"/>
</dbReference>
<dbReference type="InterPro" id="IPR036390">
    <property type="entry name" value="WH_DNA-bd_sf"/>
</dbReference>
<evidence type="ECO:0000259" key="5">
    <source>
        <dbReference type="PROSITE" id="PS51118"/>
    </source>
</evidence>
<accession>A0ABX2KCH8</accession>
<keyword evidence="7" id="KW-1185">Reference proteome</keyword>
<organism evidence="6 7">
    <name type="scientific">Azospirillum melinis</name>
    <dbReference type="NCBI Taxonomy" id="328839"/>
    <lineage>
        <taxon>Bacteria</taxon>
        <taxon>Pseudomonadati</taxon>
        <taxon>Pseudomonadota</taxon>
        <taxon>Alphaproteobacteria</taxon>
        <taxon>Rhodospirillales</taxon>
        <taxon>Azospirillaceae</taxon>
        <taxon>Azospirillum</taxon>
    </lineage>
</organism>
<protein>
    <submittedName>
        <fullName evidence="6">MarR family transcriptional regulator</fullName>
    </submittedName>
</protein>
<keyword evidence="2" id="KW-0238">DNA-binding</keyword>
<keyword evidence="1" id="KW-0805">Transcription regulation</keyword>
<dbReference type="InterPro" id="IPR036388">
    <property type="entry name" value="WH-like_DNA-bd_sf"/>
</dbReference>
<dbReference type="CDD" id="cd00090">
    <property type="entry name" value="HTH_ARSR"/>
    <property type="match status" value="1"/>
</dbReference>
<dbReference type="EMBL" id="WHOS01000020">
    <property type="protein sequence ID" value="NUB00889.1"/>
    <property type="molecule type" value="Genomic_DNA"/>
</dbReference>
<gene>
    <name evidence="6" type="ORF">GBZ48_16540</name>
</gene>
<dbReference type="PROSITE" id="PS51118">
    <property type="entry name" value="HTH_HXLR"/>
    <property type="match status" value="1"/>
</dbReference>
<dbReference type="Proteomes" id="UP000605086">
    <property type="component" value="Unassembled WGS sequence"/>
</dbReference>
<comment type="caution">
    <text evidence="6">The sequence shown here is derived from an EMBL/GenBank/DDBJ whole genome shotgun (WGS) entry which is preliminary data.</text>
</comment>
<dbReference type="PANTHER" id="PTHR33204">
    <property type="entry name" value="TRANSCRIPTIONAL REGULATOR, MARR FAMILY"/>
    <property type="match status" value="1"/>
</dbReference>
<dbReference type="RefSeq" id="WP_174472014.1">
    <property type="nucleotide sequence ID" value="NZ_JAGINN010000005.1"/>
</dbReference>
<dbReference type="InterPro" id="IPR011991">
    <property type="entry name" value="ArsR-like_HTH"/>
</dbReference>